<dbReference type="PANTHER" id="PTHR30126">
    <property type="entry name" value="HTH-TYPE TRANSCRIPTIONAL REGULATOR"/>
    <property type="match status" value="1"/>
</dbReference>
<accession>A0A919XCC7</accession>
<dbReference type="PROSITE" id="PS50931">
    <property type="entry name" value="HTH_LYSR"/>
    <property type="match status" value="1"/>
</dbReference>
<keyword evidence="7" id="KW-1185">Reference proteome</keyword>
<protein>
    <submittedName>
        <fullName evidence="6">LysR family transcriptional regulator</fullName>
    </submittedName>
</protein>
<dbReference type="Pfam" id="PF00126">
    <property type="entry name" value="HTH_1"/>
    <property type="match status" value="1"/>
</dbReference>
<dbReference type="CDD" id="cd05466">
    <property type="entry name" value="PBP2_LTTR_substrate"/>
    <property type="match status" value="1"/>
</dbReference>
<name>A0A919XCC7_9BACI</name>
<dbReference type="InterPro" id="IPR036390">
    <property type="entry name" value="WH_DNA-bd_sf"/>
</dbReference>
<evidence type="ECO:0000256" key="3">
    <source>
        <dbReference type="ARBA" id="ARBA00023125"/>
    </source>
</evidence>
<feature type="domain" description="HTH lysR-type" evidence="5">
    <location>
        <begin position="1"/>
        <end position="58"/>
    </location>
</feature>
<dbReference type="Gene3D" id="3.40.190.290">
    <property type="match status" value="1"/>
</dbReference>
<keyword evidence="2" id="KW-0805">Transcription regulation</keyword>
<dbReference type="Gene3D" id="1.10.10.10">
    <property type="entry name" value="Winged helix-like DNA-binding domain superfamily/Winged helix DNA-binding domain"/>
    <property type="match status" value="1"/>
</dbReference>
<dbReference type="PANTHER" id="PTHR30126:SF40">
    <property type="entry name" value="HTH-TYPE TRANSCRIPTIONAL REGULATOR GLTR"/>
    <property type="match status" value="1"/>
</dbReference>
<keyword evidence="3" id="KW-0238">DNA-binding</keyword>
<dbReference type="SUPFAM" id="SSF53850">
    <property type="entry name" value="Periplasmic binding protein-like II"/>
    <property type="match status" value="1"/>
</dbReference>
<dbReference type="PRINTS" id="PR00039">
    <property type="entry name" value="HTHLYSR"/>
</dbReference>
<dbReference type="GO" id="GO:0000976">
    <property type="term" value="F:transcription cis-regulatory region binding"/>
    <property type="evidence" value="ECO:0007669"/>
    <property type="project" value="TreeGrafter"/>
</dbReference>
<dbReference type="InterPro" id="IPR000847">
    <property type="entry name" value="LysR_HTH_N"/>
</dbReference>
<proteinExistence type="inferred from homology"/>
<dbReference type="InterPro" id="IPR005119">
    <property type="entry name" value="LysR_subst-bd"/>
</dbReference>
<organism evidence="6 7">
    <name type="scientific">Ornithinibacillus bavariensis</name>
    <dbReference type="NCBI Taxonomy" id="545502"/>
    <lineage>
        <taxon>Bacteria</taxon>
        <taxon>Bacillati</taxon>
        <taxon>Bacillota</taxon>
        <taxon>Bacilli</taxon>
        <taxon>Bacillales</taxon>
        <taxon>Bacillaceae</taxon>
        <taxon>Ornithinibacillus</taxon>
    </lineage>
</organism>
<evidence type="ECO:0000313" key="7">
    <source>
        <dbReference type="Proteomes" id="UP000676917"/>
    </source>
</evidence>
<sequence>MDFEQLKTFVSLANSKNFTRTAEEMNVVQSTVTTRIKSLEEEIGETLFLRKTRNVEITDAGKNFLTYVIKTLEIMNEGVKTTRIQSKFTHSLVIGGMNSLWETSIFEQINQYQASNPHTSLRLITGHSEDIIEKIRYGLIDVGFVYNPLHPPIFNVEMIREESICLVGETHFVGSLGLLESKDLKDIPFIHYNWGTDFSEWFEEEVGKHETMRYRVDHAGIALRLILNGEGIGFMLESIIRDYEKDGLISRVKFNPKENIPSRKVYMVSSKNKKERVNTFLEYMAAKNKE</sequence>
<evidence type="ECO:0000256" key="2">
    <source>
        <dbReference type="ARBA" id="ARBA00023015"/>
    </source>
</evidence>
<dbReference type="EMBL" id="BORP01000005">
    <property type="protein sequence ID" value="GIO27963.1"/>
    <property type="molecule type" value="Genomic_DNA"/>
</dbReference>
<dbReference type="InterPro" id="IPR036388">
    <property type="entry name" value="WH-like_DNA-bd_sf"/>
</dbReference>
<evidence type="ECO:0000256" key="1">
    <source>
        <dbReference type="ARBA" id="ARBA00009437"/>
    </source>
</evidence>
<evidence type="ECO:0000256" key="4">
    <source>
        <dbReference type="ARBA" id="ARBA00023163"/>
    </source>
</evidence>
<evidence type="ECO:0000313" key="6">
    <source>
        <dbReference type="EMBL" id="GIO27963.1"/>
    </source>
</evidence>
<comment type="similarity">
    <text evidence="1">Belongs to the LysR transcriptional regulatory family.</text>
</comment>
<evidence type="ECO:0000259" key="5">
    <source>
        <dbReference type="PROSITE" id="PS50931"/>
    </source>
</evidence>
<gene>
    <name evidence="6" type="ORF">J43TS3_25740</name>
</gene>
<reference evidence="6" key="1">
    <citation type="submission" date="2021-03" db="EMBL/GenBank/DDBJ databases">
        <title>Antimicrobial resistance genes in bacteria isolated from Japanese honey, and their potential for conferring macrolide and lincosamide resistance in the American foulbrood pathogen Paenibacillus larvae.</title>
        <authorList>
            <person name="Okamoto M."/>
            <person name="Kumagai M."/>
            <person name="Kanamori H."/>
            <person name="Takamatsu D."/>
        </authorList>
    </citation>
    <scope>NUCLEOTIDE SEQUENCE</scope>
    <source>
        <strain evidence="6">J43TS3</strain>
    </source>
</reference>
<keyword evidence="4" id="KW-0804">Transcription</keyword>
<dbReference type="SUPFAM" id="SSF46785">
    <property type="entry name" value="Winged helix' DNA-binding domain"/>
    <property type="match status" value="1"/>
</dbReference>
<dbReference type="Proteomes" id="UP000676917">
    <property type="component" value="Unassembled WGS sequence"/>
</dbReference>
<dbReference type="AlphaFoldDB" id="A0A919XCC7"/>
<dbReference type="RefSeq" id="WP_212921430.1">
    <property type="nucleotide sequence ID" value="NZ_BORP01000005.1"/>
</dbReference>
<comment type="caution">
    <text evidence="6">The sequence shown here is derived from an EMBL/GenBank/DDBJ whole genome shotgun (WGS) entry which is preliminary data.</text>
</comment>
<dbReference type="FunFam" id="1.10.10.10:FF:000001">
    <property type="entry name" value="LysR family transcriptional regulator"/>
    <property type="match status" value="1"/>
</dbReference>
<dbReference type="GO" id="GO:0003700">
    <property type="term" value="F:DNA-binding transcription factor activity"/>
    <property type="evidence" value="ECO:0007669"/>
    <property type="project" value="InterPro"/>
</dbReference>
<dbReference type="Pfam" id="PF03466">
    <property type="entry name" value="LysR_substrate"/>
    <property type="match status" value="1"/>
</dbReference>